<evidence type="ECO:0000256" key="1">
    <source>
        <dbReference type="ARBA" id="ARBA00038494"/>
    </source>
</evidence>
<dbReference type="EMBL" id="CM001488">
    <property type="protein sequence ID" value="EIM63639.1"/>
    <property type="molecule type" value="Genomic_DNA"/>
</dbReference>
<dbReference type="eggNOG" id="COG0463">
    <property type="taxonomic scope" value="Bacteria"/>
</dbReference>
<protein>
    <submittedName>
        <fullName evidence="3">Glycosyl transferase</fullName>
    </submittedName>
</protein>
<reference evidence="3 4" key="2">
    <citation type="submission" date="2012-02" db="EMBL/GenBank/DDBJ databases">
        <title>Improved High-Quality Draft sequence of Desulfobacter postgatei 2ac9.</title>
        <authorList>
            <consortium name="US DOE Joint Genome Institute"/>
            <person name="Lucas S."/>
            <person name="Han J."/>
            <person name="Lapidus A."/>
            <person name="Cheng J.-F."/>
            <person name="Goodwin L."/>
            <person name="Pitluck S."/>
            <person name="Peters L."/>
            <person name="Ovchinnikova G."/>
            <person name="Held B."/>
            <person name="Detter J.C."/>
            <person name="Han C."/>
            <person name="Tapia R."/>
            <person name="Land M."/>
            <person name="Hauser L."/>
            <person name="Kyrpides N."/>
            <person name="Ivanova N."/>
            <person name="Pagani I."/>
            <person name="Orellana R."/>
            <person name="Lovley D."/>
            <person name="Woyke T."/>
        </authorList>
    </citation>
    <scope>NUCLEOTIDE SEQUENCE [LARGE SCALE GENOMIC DNA]</scope>
    <source>
        <strain evidence="3 4">2ac9</strain>
    </source>
</reference>
<dbReference type="InterPro" id="IPR001173">
    <property type="entry name" value="Glyco_trans_2-like"/>
</dbReference>
<dbReference type="PANTHER" id="PTHR43630">
    <property type="entry name" value="POLY-BETA-1,6-N-ACETYL-D-GLUCOSAMINE SYNTHASE"/>
    <property type="match status" value="1"/>
</dbReference>
<dbReference type="STRING" id="879212.DespoDRAFT_01720"/>
<dbReference type="CDD" id="cd02511">
    <property type="entry name" value="Beta4Glucosyltransferase"/>
    <property type="match status" value="1"/>
</dbReference>
<dbReference type="RefSeq" id="WP_004072878.1">
    <property type="nucleotide sequence ID" value="NZ_CM001488.1"/>
</dbReference>
<gene>
    <name evidence="3" type="ORF">DespoDRAFT_01720</name>
</gene>
<dbReference type="Proteomes" id="UP000005778">
    <property type="component" value="Chromosome"/>
</dbReference>
<sequence length="268" mass="30766">MTIVSSPKLSVYIIAYNEADKIEAALKSVAWADEVVVADSFSTDNTAKIAQDHGARVIQLPFEGFGKLREDAINACSHDWVFSLDADERCTEIAKKEIIKIINDPNSLDAYYVPRRNYFMGKWIRHAGYYPDFRQPQLFRKGVLKFMHDAVHERYEVVSDRKCGYFKSFIFQIPFKDLEEMFRKMNRYSTLGAQKLNAAGQKSGMFKALAHGLWALFSMYILKLGCLDGWPGFIISLSSFESTFYKYAKLHLKQKGLDVFIHNPLPKV</sequence>
<accession>I5B2C6</accession>
<evidence type="ECO:0000313" key="3">
    <source>
        <dbReference type="EMBL" id="EIM63639.1"/>
    </source>
</evidence>
<keyword evidence="4" id="KW-1185">Reference proteome</keyword>
<reference evidence="3 4" key="1">
    <citation type="submission" date="2011-09" db="EMBL/GenBank/DDBJ databases">
        <authorList>
            <consortium name="US DOE Joint Genome Institute (JGI-PGF)"/>
            <person name="Lucas S."/>
            <person name="Han J."/>
            <person name="Lapidus A."/>
            <person name="Cheng J.-F."/>
            <person name="Goodwin L."/>
            <person name="Pitluck S."/>
            <person name="Peters L."/>
            <person name="Land M.L."/>
            <person name="Hauser L."/>
            <person name="Orellana R."/>
            <person name="Lovley D."/>
            <person name="Woyke T.J."/>
        </authorList>
    </citation>
    <scope>NUCLEOTIDE SEQUENCE [LARGE SCALE GENOMIC DNA]</scope>
    <source>
        <strain evidence="3 4">2ac9</strain>
    </source>
</reference>
<dbReference type="InterPro" id="IPR029044">
    <property type="entry name" value="Nucleotide-diphossugar_trans"/>
</dbReference>
<evidence type="ECO:0000313" key="4">
    <source>
        <dbReference type="Proteomes" id="UP000005778"/>
    </source>
</evidence>
<organism evidence="3 4">
    <name type="scientific">Desulfobacter postgatei 2ac9</name>
    <dbReference type="NCBI Taxonomy" id="879212"/>
    <lineage>
        <taxon>Bacteria</taxon>
        <taxon>Pseudomonadati</taxon>
        <taxon>Thermodesulfobacteriota</taxon>
        <taxon>Desulfobacteria</taxon>
        <taxon>Desulfobacterales</taxon>
        <taxon>Desulfobacteraceae</taxon>
        <taxon>Desulfobacter</taxon>
    </lineage>
</organism>
<dbReference type="HOGENOM" id="CLU_065962_0_0_7"/>
<comment type="similarity">
    <text evidence="1">Belongs to the glycosyltransferase 2 family. WaaE/KdtX subfamily.</text>
</comment>
<dbReference type="SUPFAM" id="SSF53448">
    <property type="entry name" value="Nucleotide-diphospho-sugar transferases"/>
    <property type="match status" value="1"/>
</dbReference>
<proteinExistence type="inferred from homology"/>
<keyword evidence="3" id="KW-0808">Transferase</keyword>
<evidence type="ECO:0000259" key="2">
    <source>
        <dbReference type="Pfam" id="PF00535"/>
    </source>
</evidence>
<feature type="domain" description="Glycosyltransferase 2-like" evidence="2">
    <location>
        <begin position="10"/>
        <end position="136"/>
    </location>
</feature>
<dbReference type="GO" id="GO:0016740">
    <property type="term" value="F:transferase activity"/>
    <property type="evidence" value="ECO:0007669"/>
    <property type="project" value="UniProtKB-KW"/>
</dbReference>
<dbReference type="OrthoDB" id="9815923at2"/>
<dbReference type="PANTHER" id="PTHR43630:SF2">
    <property type="entry name" value="GLYCOSYLTRANSFERASE"/>
    <property type="match status" value="1"/>
</dbReference>
<name>I5B2C6_9BACT</name>
<dbReference type="AlphaFoldDB" id="I5B2C6"/>
<dbReference type="Pfam" id="PF00535">
    <property type="entry name" value="Glycos_transf_2"/>
    <property type="match status" value="1"/>
</dbReference>
<dbReference type="Gene3D" id="3.90.550.10">
    <property type="entry name" value="Spore Coat Polysaccharide Biosynthesis Protein SpsA, Chain A"/>
    <property type="match status" value="1"/>
</dbReference>